<keyword evidence="2" id="KW-1185">Reference proteome</keyword>
<dbReference type="EMBL" id="JACVVK020000246">
    <property type="protein sequence ID" value="KAK7482372.1"/>
    <property type="molecule type" value="Genomic_DNA"/>
</dbReference>
<evidence type="ECO:0000313" key="1">
    <source>
        <dbReference type="EMBL" id="KAK7482372.1"/>
    </source>
</evidence>
<sequence length="117" mass="12625">MICSLPAFGLQNALMVRGGTNVLRPVTVTPTIQPVTSSTETATASRAMREIGVTMIQMNVLKAHLLVERTRTAPTLLEVTTALVMMDTRIQFPMGEIALVSFSFEVIRRPSGSCSTG</sequence>
<dbReference type="AlphaFoldDB" id="A0ABD0K6E1"/>
<gene>
    <name evidence="1" type="ORF">BaRGS_00026391</name>
</gene>
<organism evidence="1 2">
    <name type="scientific">Batillaria attramentaria</name>
    <dbReference type="NCBI Taxonomy" id="370345"/>
    <lineage>
        <taxon>Eukaryota</taxon>
        <taxon>Metazoa</taxon>
        <taxon>Spiralia</taxon>
        <taxon>Lophotrochozoa</taxon>
        <taxon>Mollusca</taxon>
        <taxon>Gastropoda</taxon>
        <taxon>Caenogastropoda</taxon>
        <taxon>Sorbeoconcha</taxon>
        <taxon>Cerithioidea</taxon>
        <taxon>Batillariidae</taxon>
        <taxon>Batillaria</taxon>
    </lineage>
</organism>
<protein>
    <recommendedName>
        <fullName evidence="3">Secreted protein</fullName>
    </recommendedName>
</protein>
<proteinExistence type="predicted"/>
<reference evidence="1 2" key="1">
    <citation type="journal article" date="2023" name="Sci. Data">
        <title>Genome assembly of the Korean intertidal mud-creeper Batillaria attramentaria.</title>
        <authorList>
            <person name="Patra A.K."/>
            <person name="Ho P.T."/>
            <person name="Jun S."/>
            <person name="Lee S.J."/>
            <person name="Kim Y."/>
            <person name="Won Y.J."/>
        </authorList>
    </citation>
    <scope>NUCLEOTIDE SEQUENCE [LARGE SCALE GENOMIC DNA]</scope>
    <source>
        <strain evidence="1">Wonlab-2016</strain>
    </source>
</reference>
<evidence type="ECO:0008006" key="3">
    <source>
        <dbReference type="Google" id="ProtNLM"/>
    </source>
</evidence>
<dbReference type="Proteomes" id="UP001519460">
    <property type="component" value="Unassembled WGS sequence"/>
</dbReference>
<comment type="caution">
    <text evidence="1">The sequence shown here is derived from an EMBL/GenBank/DDBJ whole genome shotgun (WGS) entry which is preliminary data.</text>
</comment>
<name>A0ABD0K6E1_9CAEN</name>
<accession>A0ABD0K6E1</accession>
<evidence type="ECO:0000313" key="2">
    <source>
        <dbReference type="Proteomes" id="UP001519460"/>
    </source>
</evidence>